<organism evidence="4">
    <name type="scientific">Mesocestoides corti</name>
    <name type="common">Flatworm</name>
    <dbReference type="NCBI Taxonomy" id="53468"/>
    <lineage>
        <taxon>Eukaryota</taxon>
        <taxon>Metazoa</taxon>
        <taxon>Spiralia</taxon>
        <taxon>Lophotrochozoa</taxon>
        <taxon>Platyhelminthes</taxon>
        <taxon>Cestoda</taxon>
        <taxon>Eucestoda</taxon>
        <taxon>Cyclophyllidea</taxon>
        <taxon>Mesocestoididae</taxon>
        <taxon>Mesocestoides</taxon>
    </lineage>
</organism>
<dbReference type="InterPro" id="IPR001283">
    <property type="entry name" value="CRISP-related"/>
</dbReference>
<dbReference type="Gene3D" id="3.40.33.10">
    <property type="entry name" value="CAP"/>
    <property type="match status" value="1"/>
</dbReference>
<dbReference type="InterPro" id="IPR035940">
    <property type="entry name" value="CAP_sf"/>
</dbReference>
<dbReference type="PANTHER" id="PTHR10334">
    <property type="entry name" value="CYSTEINE-RICH SECRETORY PROTEIN-RELATED"/>
    <property type="match status" value="1"/>
</dbReference>
<feature type="region of interest" description="Disordered" evidence="1">
    <location>
        <begin position="187"/>
        <end position="209"/>
    </location>
</feature>
<accession>A0A5K3EFQ2</accession>
<evidence type="ECO:0000256" key="1">
    <source>
        <dbReference type="SAM" id="MobiDB-lite"/>
    </source>
</evidence>
<proteinExistence type="predicted"/>
<dbReference type="InterPro" id="IPR014044">
    <property type="entry name" value="CAP_dom"/>
</dbReference>
<dbReference type="AlphaFoldDB" id="A0A5K3EFQ2"/>
<evidence type="ECO:0000256" key="2">
    <source>
        <dbReference type="SAM" id="SignalP"/>
    </source>
</evidence>
<protein>
    <submittedName>
        <fullName evidence="4">SCP domain-containing protein</fullName>
    </submittedName>
</protein>
<name>A0A5K3EFQ2_MESCO</name>
<sequence length="243" mass="26969">MQISHFLLAVMFSALVQALVQEDRCTILEQHTKLREDVNPEAKNMLLMNYSLELEKLADDWLANCTFQFPYGKPGFHDIGYVLLLGSQDQPVKLDMFTKIGSDRQFCKQECLVYKQMVWATANQVGCAHRQCKTGSNPSALQYYLACFYQPVGLIGEEKPYETGSSCTDCPNGMDCFRKQCANLSSLSSDSCSRTPPKQTPSPAYKTAKTTSSSKRLAAGNFLTDAVLISIVAAFLSTVTTHI</sequence>
<dbReference type="SMART" id="SM00198">
    <property type="entry name" value="SCP"/>
    <property type="match status" value="1"/>
</dbReference>
<feature type="signal peptide" evidence="2">
    <location>
        <begin position="1"/>
        <end position="18"/>
    </location>
</feature>
<evidence type="ECO:0000259" key="3">
    <source>
        <dbReference type="SMART" id="SM00198"/>
    </source>
</evidence>
<feature type="chain" id="PRO_5024374467" evidence="2">
    <location>
        <begin position="19"/>
        <end position="243"/>
    </location>
</feature>
<evidence type="ECO:0000313" key="4">
    <source>
        <dbReference type="WBParaSite" id="MCU_000195-RA"/>
    </source>
</evidence>
<feature type="domain" description="SCP" evidence="3">
    <location>
        <begin position="22"/>
        <end position="156"/>
    </location>
</feature>
<reference evidence="4" key="1">
    <citation type="submission" date="2019-11" db="UniProtKB">
        <authorList>
            <consortium name="WormBaseParasite"/>
        </authorList>
    </citation>
    <scope>IDENTIFICATION</scope>
</reference>
<keyword evidence="2" id="KW-0732">Signal</keyword>
<dbReference type="WBParaSite" id="MCU_000195-RA">
    <property type="protein sequence ID" value="MCU_000195-RA"/>
    <property type="gene ID" value="MCU_000195"/>
</dbReference>
<dbReference type="SUPFAM" id="SSF55797">
    <property type="entry name" value="PR-1-like"/>
    <property type="match status" value="1"/>
</dbReference>
<dbReference type="Pfam" id="PF00188">
    <property type="entry name" value="CAP"/>
    <property type="match status" value="1"/>
</dbReference>
<dbReference type="CDD" id="cd05380">
    <property type="entry name" value="CAP_euk"/>
    <property type="match status" value="1"/>
</dbReference>